<evidence type="ECO:0000313" key="2">
    <source>
        <dbReference type="Proteomes" id="UP000709295"/>
    </source>
</evidence>
<comment type="caution">
    <text evidence="1">The sequence shown here is derived from an EMBL/GenBank/DDBJ whole genome shotgun (WGS) entry which is preliminary data.</text>
</comment>
<keyword evidence="2" id="KW-1185">Reference proteome</keyword>
<sequence length="164" mass="18225">MADGTSHAPIAEVIDAWAIPDACIPRETIKKCFDGSVDLYLAEFTPAFFEQLFAYKRGVAKSATPSGYRSAIKGLYRLKRIALPLEYGDYIKKLYYGVKHLEAEQNQSRSPKNSSKQPLLFSLYKDLCSSTRTRNDGGFTYFLESHVPIFVGSNSPDAALVVKG</sequence>
<dbReference type="EMBL" id="JAENGY010001772">
    <property type="protein sequence ID" value="KAG6947036.1"/>
    <property type="molecule type" value="Genomic_DNA"/>
</dbReference>
<dbReference type="Proteomes" id="UP000709295">
    <property type="component" value="Unassembled WGS sequence"/>
</dbReference>
<organism evidence="1 2">
    <name type="scientific">Phytophthora aleatoria</name>
    <dbReference type="NCBI Taxonomy" id="2496075"/>
    <lineage>
        <taxon>Eukaryota</taxon>
        <taxon>Sar</taxon>
        <taxon>Stramenopiles</taxon>
        <taxon>Oomycota</taxon>
        <taxon>Peronosporomycetes</taxon>
        <taxon>Peronosporales</taxon>
        <taxon>Peronosporaceae</taxon>
        <taxon>Phytophthora</taxon>
    </lineage>
</organism>
<evidence type="ECO:0000313" key="1">
    <source>
        <dbReference type="EMBL" id="KAG6947036.1"/>
    </source>
</evidence>
<proteinExistence type="predicted"/>
<name>A0A8J5I9L9_9STRA</name>
<dbReference type="AlphaFoldDB" id="A0A8J5I9L9"/>
<gene>
    <name evidence="1" type="ORF">JG688_00015731</name>
</gene>
<protein>
    <submittedName>
        <fullName evidence="1">Uncharacterized protein</fullName>
    </submittedName>
</protein>
<accession>A0A8J5I9L9</accession>
<reference evidence="1" key="1">
    <citation type="submission" date="2021-01" db="EMBL/GenBank/DDBJ databases">
        <title>Phytophthora aleatoria, a newly-described species from Pinus radiata is distinct from Phytophthora cactorum isolates based on comparative genomics.</title>
        <authorList>
            <person name="Mcdougal R."/>
            <person name="Panda P."/>
            <person name="Williams N."/>
            <person name="Studholme D.J."/>
        </authorList>
    </citation>
    <scope>NUCLEOTIDE SEQUENCE</scope>
    <source>
        <strain evidence="1">NZFS 4037</strain>
    </source>
</reference>